<dbReference type="Proteomes" id="UP000053260">
    <property type="component" value="Unassembled WGS sequence"/>
</dbReference>
<name>A0A101V5K9_9ACTN</name>
<gene>
    <name evidence="1" type="ORF">AQJ91_01050</name>
</gene>
<dbReference type="EMBL" id="LMXB01000008">
    <property type="protein sequence ID" value="KUO22944.1"/>
    <property type="molecule type" value="Genomic_DNA"/>
</dbReference>
<accession>A0A101V5K9</accession>
<evidence type="ECO:0000313" key="1">
    <source>
        <dbReference type="EMBL" id="KUO22944.1"/>
    </source>
</evidence>
<evidence type="ECO:0000313" key="2">
    <source>
        <dbReference type="Proteomes" id="UP000053260"/>
    </source>
</evidence>
<proteinExistence type="predicted"/>
<dbReference type="RefSeq" id="WP_067014761.1">
    <property type="nucleotide sequence ID" value="NZ_KQ949075.1"/>
</dbReference>
<dbReference type="AlphaFoldDB" id="A0A101V5K9"/>
<dbReference type="OrthoDB" id="5242307at2"/>
<dbReference type="PROSITE" id="PS51257">
    <property type="entry name" value="PROKAR_LIPOPROTEIN"/>
    <property type="match status" value="1"/>
</dbReference>
<keyword evidence="2" id="KW-1185">Reference proteome</keyword>
<reference evidence="1 2" key="1">
    <citation type="submission" date="2015-10" db="EMBL/GenBank/DDBJ databases">
        <title>Draft genome sequence of Streptomyces sp. RV15, isolated from a marine sponge.</title>
        <authorList>
            <person name="Ruckert C."/>
            <person name="Abdelmohsen U.R."/>
            <person name="Winkler A."/>
            <person name="Hentschel U."/>
            <person name="Kalinowski J."/>
            <person name="Kampfer P."/>
            <person name="Glaeser S."/>
        </authorList>
    </citation>
    <scope>NUCLEOTIDE SEQUENCE [LARGE SCALE GENOMIC DNA]</scope>
    <source>
        <strain evidence="1 2">RV15</strain>
    </source>
</reference>
<comment type="caution">
    <text evidence="1">The sequence shown here is derived from an EMBL/GenBank/DDBJ whole genome shotgun (WGS) entry which is preliminary data.</text>
</comment>
<sequence>MAGRRRASGSGVVVLCLLLVALVACGGRAPADTARADVQRVLDRRAEAIVGHDEPAFLKTGARDWFGNLRAVPLAAWTYRVTALHRTGDTATAEADLRYRVRGYDKAPVTAGRTLTLSLDAGGQWYVEAERPAEKSAEQLWDQGEVTAVRGEESLVLGVGQSAESLRGYAELAHRAVPAVSETWGTEWARHVVVLVPESLEAMAGLLGSPASSYRGIAAVTTGETGAQADAPADRIIVNPDAYGVLGRVGKQVVLTHETTHVATRADTSAATPLWLSEGYADWVGYLGTGRSPSQAAPELGRAVREGRLPATLPSDADFGFTGDATRLALAYEGGWMACRMIADRWGEVRLGEFYRAVGAHEKRAGVVEGALKDVLGTTPADFTARWRAYLRAQLG</sequence>
<organism evidence="1 2">
    <name type="scientific">Streptomyces dysideae</name>
    <dbReference type="NCBI Taxonomy" id="909626"/>
    <lineage>
        <taxon>Bacteria</taxon>
        <taxon>Bacillati</taxon>
        <taxon>Actinomycetota</taxon>
        <taxon>Actinomycetes</taxon>
        <taxon>Kitasatosporales</taxon>
        <taxon>Streptomycetaceae</taxon>
        <taxon>Streptomyces</taxon>
    </lineage>
</organism>
<dbReference type="STRING" id="909626.AQJ91_01050"/>
<protein>
    <recommendedName>
        <fullName evidence="3">Lipoprotein</fullName>
    </recommendedName>
</protein>
<evidence type="ECO:0008006" key="3">
    <source>
        <dbReference type="Google" id="ProtNLM"/>
    </source>
</evidence>